<dbReference type="PANTHER" id="PTHR47723">
    <property type="entry name" value="OS05G0353850 PROTEIN"/>
    <property type="match status" value="1"/>
</dbReference>
<organism evidence="2 3">
    <name type="scientific">Spinacia oleracea</name>
    <name type="common">Spinach</name>
    <dbReference type="NCBI Taxonomy" id="3562"/>
    <lineage>
        <taxon>Eukaryota</taxon>
        <taxon>Viridiplantae</taxon>
        <taxon>Streptophyta</taxon>
        <taxon>Embryophyta</taxon>
        <taxon>Tracheophyta</taxon>
        <taxon>Spermatophyta</taxon>
        <taxon>Magnoliopsida</taxon>
        <taxon>eudicotyledons</taxon>
        <taxon>Gunneridae</taxon>
        <taxon>Pentapetalae</taxon>
        <taxon>Caryophyllales</taxon>
        <taxon>Chenopodiaceae</taxon>
        <taxon>Chenopodioideae</taxon>
        <taxon>Anserineae</taxon>
        <taxon>Spinacia</taxon>
    </lineage>
</organism>
<dbReference type="InterPro" id="IPR044730">
    <property type="entry name" value="RNase_H-like_dom_plant"/>
</dbReference>
<dbReference type="Gene3D" id="3.30.420.10">
    <property type="entry name" value="Ribonuclease H-like superfamily/Ribonuclease H"/>
    <property type="match status" value="1"/>
</dbReference>
<dbReference type="InterPro" id="IPR053151">
    <property type="entry name" value="RNase_H-like"/>
</dbReference>
<gene>
    <name evidence="3" type="primary">LOC110785979</name>
</gene>
<dbReference type="KEGG" id="soe:110785979"/>
<protein>
    <recommendedName>
        <fullName evidence="1">RNase H type-1 domain-containing protein</fullName>
    </recommendedName>
</protein>
<dbReference type="RefSeq" id="XP_021846178.1">
    <property type="nucleotide sequence ID" value="XM_021990486.1"/>
</dbReference>
<dbReference type="InterPro" id="IPR002156">
    <property type="entry name" value="RNaseH_domain"/>
</dbReference>
<sequence>MDGAGGGGVLRRENRDWYLGFSSKFNPKTPLAAEILAMREGLAMAKTFKVTKLEVETDAESLIFMLDTSGVNPYPHHELAVVISDVRNQINENWVLVFKHIARHKNMVAHHLTGMAMELVVGHVTHFEVPPRAITDFEKDKAAAE</sequence>
<dbReference type="CDD" id="cd06222">
    <property type="entry name" value="RNase_H_like"/>
    <property type="match status" value="1"/>
</dbReference>
<reference evidence="2" key="1">
    <citation type="journal article" date="2021" name="Nat. Commun.">
        <title>Genomic analyses provide insights into spinach domestication and the genetic basis of agronomic traits.</title>
        <authorList>
            <person name="Cai X."/>
            <person name="Sun X."/>
            <person name="Xu C."/>
            <person name="Sun H."/>
            <person name="Wang X."/>
            <person name="Ge C."/>
            <person name="Zhang Z."/>
            <person name="Wang Q."/>
            <person name="Fei Z."/>
            <person name="Jiao C."/>
            <person name="Wang Q."/>
        </authorList>
    </citation>
    <scope>NUCLEOTIDE SEQUENCE [LARGE SCALE GENOMIC DNA]</scope>
    <source>
        <strain evidence="2">cv. Varoflay</strain>
    </source>
</reference>
<feature type="domain" description="RNase H type-1" evidence="1">
    <location>
        <begin position="4"/>
        <end position="115"/>
    </location>
</feature>
<dbReference type="GO" id="GO:0003676">
    <property type="term" value="F:nucleic acid binding"/>
    <property type="evidence" value="ECO:0007669"/>
    <property type="project" value="InterPro"/>
</dbReference>
<name>A0A9R0IBG8_SPIOL</name>
<keyword evidence="2" id="KW-1185">Reference proteome</keyword>
<dbReference type="Proteomes" id="UP000813463">
    <property type="component" value="Chromosome 4"/>
</dbReference>
<dbReference type="Pfam" id="PF13456">
    <property type="entry name" value="RVT_3"/>
    <property type="match status" value="1"/>
</dbReference>
<dbReference type="InterPro" id="IPR012337">
    <property type="entry name" value="RNaseH-like_sf"/>
</dbReference>
<evidence type="ECO:0000313" key="2">
    <source>
        <dbReference type="Proteomes" id="UP000813463"/>
    </source>
</evidence>
<accession>A0A9R0IBG8</accession>
<evidence type="ECO:0000259" key="1">
    <source>
        <dbReference type="Pfam" id="PF13456"/>
    </source>
</evidence>
<dbReference type="InterPro" id="IPR036397">
    <property type="entry name" value="RNaseH_sf"/>
</dbReference>
<dbReference type="AlphaFoldDB" id="A0A9R0IBG8"/>
<dbReference type="GO" id="GO:0004523">
    <property type="term" value="F:RNA-DNA hybrid ribonuclease activity"/>
    <property type="evidence" value="ECO:0007669"/>
    <property type="project" value="InterPro"/>
</dbReference>
<dbReference type="OrthoDB" id="1215078at2759"/>
<dbReference type="SUPFAM" id="SSF53098">
    <property type="entry name" value="Ribonuclease H-like"/>
    <property type="match status" value="1"/>
</dbReference>
<dbReference type="PANTHER" id="PTHR47723:SF20">
    <property type="entry name" value="RNASE H TYPE-1 DOMAIN-CONTAINING PROTEIN"/>
    <property type="match status" value="1"/>
</dbReference>
<reference evidence="3" key="2">
    <citation type="submission" date="2025-08" db="UniProtKB">
        <authorList>
            <consortium name="RefSeq"/>
        </authorList>
    </citation>
    <scope>IDENTIFICATION</scope>
    <source>
        <tissue evidence="3">Leaf</tissue>
    </source>
</reference>
<proteinExistence type="predicted"/>
<evidence type="ECO:0000313" key="3">
    <source>
        <dbReference type="RefSeq" id="XP_021846178.1"/>
    </source>
</evidence>
<dbReference type="GeneID" id="110785979"/>